<keyword evidence="8" id="KW-0547">Nucleotide-binding</keyword>
<feature type="domain" description="YrdC-like" evidence="12">
    <location>
        <begin position="13"/>
        <end position="197"/>
    </location>
</feature>
<dbReference type="SUPFAM" id="SSF55821">
    <property type="entry name" value="YrdC/RibB"/>
    <property type="match status" value="1"/>
</dbReference>
<name>C9RE20_METVM</name>
<evidence type="ECO:0000256" key="3">
    <source>
        <dbReference type="ARBA" id="ARBA00012584"/>
    </source>
</evidence>
<comment type="catalytic activity">
    <reaction evidence="11">
        <text>L-threonine + hydrogencarbonate + ATP = L-threonylcarbamoyladenylate + diphosphate + H2O</text>
        <dbReference type="Rhea" id="RHEA:36407"/>
        <dbReference type="ChEBI" id="CHEBI:15377"/>
        <dbReference type="ChEBI" id="CHEBI:17544"/>
        <dbReference type="ChEBI" id="CHEBI:30616"/>
        <dbReference type="ChEBI" id="CHEBI:33019"/>
        <dbReference type="ChEBI" id="CHEBI:57926"/>
        <dbReference type="ChEBI" id="CHEBI:73682"/>
        <dbReference type="EC" id="2.7.7.87"/>
    </reaction>
</comment>
<dbReference type="GO" id="GO:0008033">
    <property type="term" value="P:tRNA processing"/>
    <property type="evidence" value="ECO:0007669"/>
    <property type="project" value="UniProtKB-KW"/>
</dbReference>
<evidence type="ECO:0000256" key="2">
    <source>
        <dbReference type="ARBA" id="ARBA00007663"/>
    </source>
</evidence>
<protein>
    <recommendedName>
        <fullName evidence="10">L-threonylcarbamoyladenylate synthase</fullName>
        <ecNumber evidence="3">2.7.7.87</ecNumber>
    </recommendedName>
    <alternativeName>
        <fullName evidence="10">L-threonylcarbamoyladenylate synthase</fullName>
    </alternativeName>
</protein>
<evidence type="ECO:0000256" key="10">
    <source>
        <dbReference type="ARBA" id="ARBA00029774"/>
    </source>
</evidence>
<dbReference type="PANTHER" id="PTHR17490">
    <property type="entry name" value="SUA5"/>
    <property type="match status" value="1"/>
</dbReference>
<dbReference type="PROSITE" id="PS51163">
    <property type="entry name" value="YRDC"/>
    <property type="match status" value="1"/>
</dbReference>
<dbReference type="Pfam" id="PF01300">
    <property type="entry name" value="Sua5_yciO_yrdC"/>
    <property type="match status" value="1"/>
</dbReference>
<dbReference type="InterPro" id="IPR050156">
    <property type="entry name" value="TC-AMP_synthase_SUA5"/>
</dbReference>
<dbReference type="Gene3D" id="3.90.870.10">
    <property type="entry name" value="DHBP synthase"/>
    <property type="match status" value="1"/>
</dbReference>
<dbReference type="GO" id="GO:0006450">
    <property type="term" value="P:regulation of translational fidelity"/>
    <property type="evidence" value="ECO:0007669"/>
    <property type="project" value="TreeGrafter"/>
</dbReference>
<dbReference type="Proteomes" id="UP000002063">
    <property type="component" value="Chromosome"/>
</dbReference>
<evidence type="ECO:0000256" key="6">
    <source>
        <dbReference type="ARBA" id="ARBA00022694"/>
    </source>
</evidence>
<sequence>MPPKIIKIYDLDKEKRKKVLNFLKKEILDGKIIICGTDTLYGISANALNENAVKKIYQIKKRDYNKPLSICLKDINEIKKYAYVNELAEKIIKHFLPGPITIILKKKSNIPNLVSKEYIGIRIPDEEIIRELAIVPLTTTSANISGGKDPTCVEEIDGEIIKNVDYVIDIGKCKYSKPSTIIKIKDSSITLIREGAVPFSEILASIENKKI</sequence>
<evidence type="ECO:0000256" key="5">
    <source>
        <dbReference type="ARBA" id="ARBA00022679"/>
    </source>
</evidence>
<dbReference type="InterPro" id="IPR006070">
    <property type="entry name" value="Sua5-like_dom"/>
</dbReference>
<comment type="subcellular location">
    <subcellularLocation>
        <location evidence="1">Cytoplasm</location>
    </subcellularLocation>
</comment>
<dbReference type="GO" id="GO:0005737">
    <property type="term" value="C:cytoplasm"/>
    <property type="evidence" value="ECO:0007669"/>
    <property type="project" value="UniProtKB-SubCell"/>
</dbReference>
<organism evidence="13 14">
    <name type="scientific">Methanocaldococcus vulcanius (strain ATCC 700851 / DSM 12094 / M7)</name>
    <name type="common">Methanococcus vulcanius</name>
    <dbReference type="NCBI Taxonomy" id="579137"/>
    <lineage>
        <taxon>Archaea</taxon>
        <taxon>Methanobacteriati</taxon>
        <taxon>Methanobacteriota</taxon>
        <taxon>Methanomada group</taxon>
        <taxon>Methanococci</taxon>
        <taxon>Methanococcales</taxon>
        <taxon>Methanocaldococcaceae</taxon>
        <taxon>Methanocaldococcus</taxon>
    </lineage>
</organism>
<evidence type="ECO:0000256" key="11">
    <source>
        <dbReference type="ARBA" id="ARBA00048366"/>
    </source>
</evidence>
<evidence type="ECO:0000313" key="13">
    <source>
        <dbReference type="EMBL" id="ACX73549.1"/>
    </source>
</evidence>
<keyword evidence="7" id="KW-0548">Nucleotidyltransferase</keyword>
<evidence type="ECO:0000256" key="4">
    <source>
        <dbReference type="ARBA" id="ARBA00022490"/>
    </source>
</evidence>
<dbReference type="NCBIfam" id="TIGR00057">
    <property type="entry name" value="L-threonylcarbamoyladenylate synthase"/>
    <property type="match status" value="1"/>
</dbReference>
<dbReference type="EC" id="2.7.7.87" evidence="3"/>
<dbReference type="GO" id="GO:0005524">
    <property type="term" value="F:ATP binding"/>
    <property type="evidence" value="ECO:0007669"/>
    <property type="project" value="UniProtKB-KW"/>
</dbReference>
<evidence type="ECO:0000256" key="9">
    <source>
        <dbReference type="ARBA" id="ARBA00022840"/>
    </source>
</evidence>
<evidence type="ECO:0000313" key="14">
    <source>
        <dbReference type="Proteomes" id="UP000002063"/>
    </source>
</evidence>
<gene>
    <name evidence="13" type="ordered locus">Metvu_1697</name>
</gene>
<keyword evidence="14" id="KW-1185">Reference proteome</keyword>
<dbReference type="GO" id="GO:0000049">
    <property type="term" value="F:tRNA binding"/>
    <property type="evidence" value="ECO:0007669"/>
    <property type="project" value="TreeGrafter"/>
</dbReference>
<dbReference type="KEGG" id="mvu:Metvu_1697"/>
<keyword evidence="6" id="KW-0819">tRNA processing</keyword>
<dbReference type="EMBL" id="CP001787">
    <property type="protein sequence ID" value="ACX73549.1"/>
    <property type="molecule type" value="Genomic_DNA"/>
</dbReference>
<comment type="similarity">
    <text evidence="2">Belongs to the SUA5 family.</text>
</comment>
<reference evidence="13" key="1">
    <citation type="submission" date="2009-10" db="EMBL/GenBank/DDBJ databases">
        <title>Complete sequence of chromosome of Methanocaldococcus vulcanius M7.</title>
        <authorList>
            <consortium name="US DOE Joint Genome Institute"/>
            <person name="Lucas S."/>
            <person name="Copeland A."/>
            <person name="Lapidus A."/>
            <person name="Glavina del Rio T."/>
            <person name="Dalin E."/>
            <person name="Tice H."/>
            <person name="Bruce D."/>
            <person name="Goodwin L."/>
            <person name="Pitluck S."/>
            <person name="Lcollab F.I."/>
            <person name="Brettin T."/>
            <person name="Detter J.C."/>
            <person name="Han C."/>
            <person name="Tapia R."/>
            <person name="Kuske C.R."/>
            <person name="Schmutz J."/>
            <person name="Larimer F."/>
            <person name="Land M."/>
            <person name="Hauser L."/>
            <person name="Kyrpides N."/>
            <person name="Ovchinikova G."/>
            <person name="Sieprawska-Lupa M."/>
            <person name="Whitman W.B."/>
            <person name="Woyke T."/>
        </authorList>
    </citation>
    <scope>NUCLEOTIDE SEQUENCE [LARGE SCALE GENOMIC DNA]</scope>
    <source>
        <strain evidence="13">M7</strain>
    </source>
</reference>
<dbReference type="AlphaFoldDB" id="C9RE20"/>
<evidence type="ECO:0000256" key="7">
    <source>
        <dbReference type="ARBA" id="ARBA00022695"/>
    </source>
</evidence>
<accession>C9RE20</accession>
<dbReference type="eggNOG" id="arCOG01952">
    <property type="taxonomic scope" value="Archaea"/>
</dbReference>
<keyword evidence="9" id="KW-0067">ATP-binding</keyword>
<dbReference type="STRING" id="579137.Metvu_1697"/>
<dbReference type="GO" id="GO:0003725">
    <property type="term" value="F:double-stranded RNA binding"/>
    <property type="evidence" value="ECO:0007669"/>
    <property type="project" value="InterPro"/>
</dbReference>
<evidence type="ECO:0000256" key="1">
    <source>
        <dbReference type="ARBA" id="ARBA00004496"/>
    </source>
</evidence>
<dbReference type="HOGENOM" id="CLU_031397_3_2_2"/>
<evidence type="ECO:0000256" key="8">
    <source>
        <dbReference type="ARBA" id="ARBA00022741"/>
    </source>
</evidence>
<proteinExistence type="inferred from homology"/>
<evidence type="ECO:0000259" key="12">
    <source>
        <dbReference type="PROSITE" id="PS51163"/>
    </source>
</evidence>
<dbReference type="PANTHER" id="PTHR17490:SF16">
    <property type="entry name" value="THREONYLCARBAMOYL-AMP SYNTHASE"/>
    <property type="match status" value="1"/>
</dbReference>
<dbReference type="GO" id="GO:0061710">
    <property type="term" value="F:L-threonylcarbamoyladenylate synthase"/>
    <property type="evidence" value="ECO:0007669"/>
    <property type="project" value="UniProtKB-EC"/>
</dbReference>
<keyword evidence="5" id="KW-0808">Transferase</keyword>
<keyword evidence="4" id="KW-0963">Cytoplasm</keyword>
<dbReference type="InterPro" id="IPR017945">
    <property type="entry name" value="DHBP_synth_RibB-like_a/b_dom"/>
</dbReference>